<feature type="region of interest" description="Disordered" evidence="1">
    <location>
        <begin position="47"/>
        <end position="70"/>
    </location>
</feature>
<dbReference type="Proteomes" id="UP000749559">
    <property type="component" value="Unassembled WGS sequence"/>
</dbReference>
<comment type="caution">
    <text evidence="3">The sequence shown here is derived from an EMBL/GenBank/DDBJ whole genome shotgun (WGS) entry which is preliminary data.</text>
</comment>
<feature type="compositionally biased region" description="Polar residues" evidence="1">
    <location>
        <begin position="47"/>
        <end position="57"/>
    </location>
</feature>
<dbReference type="AlphaFoldDB" id="A0A8S4Q1J4"/>
<evidence type="ECO:0000256" key="2">
    <source>
        <dbReference type="SAM" id="Phobius"/>
    </source>
</evidence>
<accession>A0A8S4Q1J4</accession>
<reference evidence="3" key="1">
    <citation type="submission" date="2022-03" db="EMBL/GenBank/DDBJ databases">
        <authorList>
            <person name="Martin C."/>
        </authorList>
    </citation>
    <scope>NUCLEOTIDE SEQUENCE</scope>
</reference>
<feature type="transmembrane region" description="Helical" evidence="2">
    <location>
        <begin position="100"/>
        <end position="122"/>
    </location>
</feature>
<dbReference type="EMBL" id="CAIIXF020000010">
    <property type="protein sequence ID" value="CAH1797577.1"/>
    <property type="molecule type" value="Genomic_DNA"/>
</dbReference>
<organism evidence="3 4">
    <name type="scientific">Owenia fusiformis</name>
    <name type="common">Polychaete worm</name>
    <dbReference type="NCBI Taxonomy" id="6347"/>
    <lineage>
        <taxon>Eukaryota</taxon>
        <taxon>Metazoa</taxon>
        <taxon>Spiralia</taxon>
        <taxon>Lophotrochozoa</taxon>
        <taxon>Annelida</taxon>
        <taxon>Polychaeta</taxon>
        <taxon>Sedentaria</taxon>
        <taxon>Canalipalpata</taxon>
        <taxon>Sabellida</taxon>
        <taxon>Oweniida</taxon>
        <taxon>Oweniidae</taxon>
        <taxon>Owenia</taxon>
    </lineage>
</organism>
<feature type="compositionally biased region" description="Low complexity" evidence="1">
    <location>
        <begin position="61"/>
        <end position="70"/>
    </location>
</feature>
<name>A0A8S4Q1J4_OWEFU</name>
<evidence type="ECO:0000313" key="3">
    <source>
        <dbReference type="EMBL" id="CAH1797577.1"/>
    </source>
</evidence>
<keyword evidence="2" id="KW-1133">Transmembrane helix</keyword>
<keyword evidence="2" id="KW-0812">Transmembrane</keyword>
<gene>
    <name evidence="3" type="ORF">OFUS_LOCUS21838</name>
</gene>
<evidence type="ECO:0000256" key="1">
    <source>
        <dbReference type="SAM" id="MobiDB-lite"/>
    </source>
</evidence>
<keyword evidence="4" id="KW-1185">Reference proteome</keyword>
<keyword evidence="2" id="KW-0472">Membrane</keyword>
<proteinExistence type="predicted"/>
<evidence type="ECO:0000313" key="4">
    <source>
        <dbReference type="Proteomes" id="UP000749559"/>
    </source>
</evidence>
<feature type="non-terminal residue" evidence="3">
    <location>
        <position position="1"/>
    </location>
</feature>
<protein>
    <submittedName>
        <fullName evidence="3">Uncharacterized protein</fullName>
    </submittedName>
</protein>
<sequence length="131" mass="14796">RHRRRSSTHTINESDNITVKKSESNGRRLSFNDILANEHGSLPKFTRSISSTCTGSRDTSRATTPMSTPSPTISITAPFEGFQNTRTLTRRNSFSQDIKSFNVFVKVLLVAIFLSVGLGVYFKLRKIDFMY</sequence>